<dbReference type="InterPro" id="IPR001650">
    <property type="entry name" value="Helicase_C-like"/>
</dbReference>
<evidence type="ECO:0000259" key="8">
    <source>
        <dbReference type="PROSITE" id="PS51192"/>
    </source>
</evidence>
<evidence type="ECO:0000256" key="3">
    <source>
        <dbReference type="ARBA" id="ARBA00022771"/>
    </source>
</evidence>
<dbReference type="GO" id="GO:0006281">
    <property type="term" value="P:DNA repair"/>
    <property type="evidence" value="ECO:0007669"/>
    <property type="project" value="TreeGrafter"/>
</dbReference>
<dbReference type="GO" id="GO:0008270">
    <property type="term" value="F:zinc ion binding"/>
    <property type="evidence" value="ECO:0007669"/>
    <property type="project" value="UniProtKB-KW"/>
</dbReference>
<dbReference type="OrthoDB" id="448448at2759"/>
<keyword evidence="11" id="KW-1185">Reference proteome</keyword>
<gene>
    <name evidence="10" type="ORF">G7Y89_g6755</name>
</gene>
<dbReference type="PROSITE" id="PS51194">
    <property type="entry name" value="HELICASE_CTER"/>
    <property type="match status" value="1"/>
</dbReference>
<dbReference type="CDD" id="cd18008">
    <property type="entry name" value="DEXDc_SHPRH-like"/>
    <property type="match status" value="1"/>
</dbReference>
<dbReference type="InterPro" id="IPR014001">
    <property type="entry name" value="Helicase_ATP-bd"/>
</dbReference>
<dbReference type="PANTHER" id="PTHR45626:SF52">
    <property type="entry name" value="SINGLE-STRANDED DNA-DEPENDENT ATPASE (EUROFUNG)"/>
    <property type="match status" value="1"/>
</dbReference>
<evidence type="ECO:0000256" key="6">
    <source>
        <dbReference type="ARBA" id="ARBA00022840"/>
    </source>
</evidence>
<keyword evidence="2" id="KW-0547">Nucleotide-binding</keyword>
<dbReference type="GO" id="GO:0016787">
    <property type="term" value="F:hydrolase activity"/>
    <property type="evidence" value="ECO:0007669"/>
    <property type="project" value="UniProtKB-KW"/>
</dbReference>
<dbReference type="Pfam" id="PF00176">
    <property type="entry name" value="SNF2-rel_dom"/>
    <property type="match status" value="1"/>
</dbReference>
<evidence type="ECO:0000256" key="4">
    <source>
        <dbReference type="ARBA" id="ARBA00022801"/>
    </source>
</evidence>
<dbReference type="InterPro" id="IPR050628">
    <property type="entry name" value="SNF2_RAD54_helicase_TF"/>
</dbReference>
<dbReference type="Gene3D" id="3.40.50.300">
    <property type="entry name" value="P-loop containing nucleotide triphosphate hydrolases"/>
    <property type="match status" value="1"/>
</dbReference>
<dbReference type="AlphaFoldDB" id="A0A8H4RME1"/>
<evidence type="ECO:0000256" key="1">
    <source>
        <dbReference type="ARBA" id="ARBA00022723"/>
    </source>
</evidence>
<keyword evidence="4" id="KW-0378">Hydrolase</keyword>
<protein>
    <submittedName>
        <fullName evidence="10">Uncharacterized protein</fullName>
    </submittedName>
</protein>
<dbReference type="InterPro" id="IPR049730">
    <property type="entry name" value="SNF2/RAD54-like_C"/>
</dbReference>
<dbReference type="InterPro" id="IPR027417">
    <property type="entry name" value="P-loop_NTPase"/>
</dbReference>
<accession>A0A8H4RME1</accession>
<evidence type="ECO:0000259" key="9">
    <source>
        <dbReference type="PROSITE" id="PS51194"/>
    </source>
</evidence>
<dbReference type="SMART" id="SM00490">
    <property type="entry name" value="HELICc"/>
    <property type="match status" value="1"/>
</dbReference>
<evidence type="ECO:0000256" key="5">
    <source>
        <dbReference type="ARBA" id="ARBA00022833"/>
    </source>
</evidence>
<feature type="compositionally biased region" description="Polar residues" evidence="7">
    <location>
        <begin position="748"/>
        <end position="772"/>
    </location>
</feature>
<dbReference type="GO" id="GO:0005524">
    <property type="term" value="F:ATP binding"/>
    <property type="evidence" value="ECO:0007669"/>
    <property type="project" value="UniProtKB-KW"/>
</dbReference>
<keyword evidence="5" id="KW-0862">Zinc</keyword>
<keyword evidence="3" id="KW-0863">Zinc-finger</keyword>
<dbReference type="CDD" id="cd18793">
    <property type="entry name" value="SF2_C_SNF"/>
    <property type="match status" value="1"/>
</dbReference>
<dbReference type="PROSITE" id="PS00518">
    <property type="entry name" value="ZF_RING_1"/>
    <property type="match status" value="1"/>
</dbReference>
<dbReference type="Pfam" id="PF00271">
    <property type="entry name" value="Helicase_C"/>
    <property type="match status" value="1"/>
</dbReference>
<feature type="domain" description="Helicase ATP-binding" evidence="8">
    <location>
        <begin position="354"/>
        <end position="539"/>
    </location>
</feature>
<name>A0A8H4RME1_9HELO</name>
<evidence type="ECO:0000256" key="7">
    <source>
        <dbReference type="SAM" id="MobiDB-lite"/>
    </source>
</evidence>
<reference evidence="10 11" key="1">
    <citation type="submission" date="2020-03" db="EMBL/GenBank/DDBJ databases">
        <title>Draft Genome Sequence of Cudoniella acicularis.</title>
        <authorList>
            <person name="Buettner E."/>
            <person name="Kellner H."/>
        </authorList>
    </citation>
    <scope>NUCLEOTIDE SEQUENCE [LARGE SCALE GENOMIC DNA]</scope>
    <source>
        <strain evidence="10 11">DSM 108380</strain>
    </source>
</reference>
<evidence type="ECO:0000313" key="11">
    <source>
        <dbReference type="Proteomes" id="UP000566819"/>
    </source>
</evidence>
<keyword evidence="6" id="KW-0067">ATP-binding</keyword>
<feature type="compositionally biased region" description="Polar residues" evidence="7">
    <location>
        <begin position="725"/>
        <end position="740"/>
    </location>
</feature>
<dbReference type="InterPro" id="IPR038718">
    <property type="entry name" value="SNF2-like_sf"/>
</dbReference>
<feature type="domain" description="Helicase C-terminal" evidence="9">
    <location>
        <begin position="783"/>
        <end position="937"/>
    </location>
</feature>
<dbReference type="EMBL" id="JAAMPI010000450">
    <property type="protein sequence ID" value="KAF4631374.1"/>
    <property type="molecule type" value="Genomic_DNA"/>
</dbReference>
<dbReference type="InterPro" id="IPR017907">
    <property type="entry name" value="Znf_RING_CS"/>
</dbReference>
<dbReference type="PANTHER" id="PTHR45626">
    <property type="entry name" value="TRANSCRIPTION TERMINATION FACTOR 2-RELATED"/>
    <property type="match status" value="1"/>
</dbReference>
<evidence type="ECO:0000313" key="10">
    <source>
        <dbReference type="EMBL" id="KAF4631374.1"/>
    </source>
</evidence>
<dbReference type="GO" id="GO:0008094">
    <property type="term" value="F:ATP-dependent activity, acting on DNA"/>
    <property type="evidence" value="ECO:0007669"/>
    <property type="project" value="TreeGrafter"/>
</dbReference>
<sequence length="952" mass="105704">MASLKRPWPFEPSEYDLHHPLPVTEPFQSQWDFNAAWDHNPVNNSDIFSGLDHISRQENDFSQAPYSHVPILPVTLPSMLNPIPEPEHVDSPVTTEEPSEIIDVKAQLKSTNLPQGGYSSTQDTTSFRRFRVVAEENFYSLEQSGNKFAVLNKKTCSDLKAALDGRQLRVEAYVQSKEWSNALKSWQKNRGSTMLTGEINIYGPREIALEVGKVLSAEKTFLQQPRFGLHGITYYNPHYLRVPGFSDANSLETPILTIEDTTAPPPQNARPEDQSDASVEVTSILDSLSHHDFLREQVADTRIKSSLLPHQKEAIDFIFRRETGRLPASLSLWKRNDTDADEPFYQHLLSGAKRSQQDEAKGGILADDMGLGKTLVILATVAGSLDRGEEFVRTENRNSLENLAVASKATLIVAPSSLLLDSWIDEIRKHTYPGDLSFHKHHGQGRDADAEKGKLETSHIVFTTYATVAAEYCRGGSMLAKVKWFRIVLDKGHDIRNRSTKQFQAVASLTALHRWCLTGTPIQNTLEDLGALVAFLRVPILENAPTFRKFITNQSASSSRDRFSNLRMLLGTICLRRTRVLLNLPEPKPQIRKLCLTPSEQAEYDDMILECRKEIDMAVSGHRKSRLNSTVLESLLKLRLFCNNGSSNRIIQTGPTGLPSDADEALSYLQQNEQAVCIYCTGPIYSINNARDTDGGIWIALCSHLVCRSCLPQHRANKQICPCTSSDNGTPSSQNSGSNTPLPPTLTPVGNSSMPIGNSSQPHLVQGNNTTFGPRPEHQYPSKLLAFLDDIQKQTHHKSIAFSSWKKTLNLIAQLLTSRKIPFYCIDGSLSLSERGKVLTNFRKASGANVLLMTLGTGAVGLNLAVASRIYLLEPQWNPSIELQAIGRALRLGQTDQVTIVRYIMKNTVEESNVLSRQTHKLRLAGGGFAKGKGGIPSERLQSLMGVFGVNL</sequence>
<feature type="region of interest" description="Disordered" evidence="7">
    <location>
        <begin position="725"/>
        <end position="775"/>
    </location>
</feature>
<dbReference type="PROSITE" id="PS51192">
    <property type="entry name" value="HELICASE_ATP_BIND_1"/>
    <property type="match status" value="1"/>
</dbReference>
<keyword evidence="1" id="KW-0479">Metal-binding</keyword>
<evidence type="ECO:0000256" key="2">
    <source>
        <dbReference type="ARBA" id="ARBA00022741"/>
    </source>
</evidence>
<dbReference type="GO" id="GO:0005634">
    <property type="term" value="C:nucleus"/>
    <property type="evidence" value="ECO:0007669"/>
    <property type="project" value="TreeGrafter"/>
</dbReference>
<organism evidence="10 11">
    <name type="scientific">Cudoniella acicularis</name>
    <dbReference type="NCBI Taxonomy" id="354080"/>
    <lineage>
        <taxon>Eukaryota</taxon>
        <taxon>Fungi</taxon>
        <taxon>Dikarya</taxon>
        <taxon>Ascomycota</taxon>
        <taxon>Pezizomycotina</taxon>
        <taxon>Leotiomycetes</taxon>
        <taxon>Helotiales</taxon>
        <taxon>Tricladiaceae</taxon>
        <taxon>Cudoniella</taxon>
    </lineage>
</organism>
<dbReference type="Proteomes" id="UP000566819">
    <property type="component" value="Unassembled WGS sequence"/>
</dbReference>
<dbReference type="Gene3D" id="3.40.50.10810">
    <property type="entry name" value="Tandem AAA-ATPase domain"/>
    <property type="match status" value="1"/>
</dbReference>
<proteinExistence type="predicted"/>
<dbReference type="SMART" id="SM00487">
    <property type="entry name" value="DEXDc"/>
    <property type="match status" value="1"/>
</dbReference>
<comment type="caution">
    <text evidence="10">The sequence shown here is derived from an EMBL/GenBank/DDBJ whole genome shotgun (WGS) entry which is preliminary data.</text>
</comment>
<dbReference type="SUPFAM" id="SSF52540">
    <property type="entry name" value="P-loop containing nucleoside triphosphate hydrolases"/>
    <property type="match status" value="2"/>
</dbReference>
<dbReference type="InterPro" id="IPR000330">
    <property type="entry name" value="SNF2_N"/>
</dbReference>